<proteinExistence type="predicted"/>
<dbReference type="GO" id="GO:0046872">
    <property type="term" value="F:metal ion binding"/>
    <property type="evidence" value="ECO:0007669"/>
    <property type="project" value="UniProtKB-KW"/>
</dbReference>
<sequence length="254" mass="27740">MASATGVPETRPSDTEETGLTGRETEPLLGRPGDAAQEEGKSVFNNLVLGTGIVAQIGIWLLVILIWASVFTKPLILFSGHPLAQSFAVLVLVQSILSLQPTHTLEQKRVGQRIHALLNVVALLSLIAGVTIIEYNKVKNHNPHFHSAHAYFGFITAGVLLLQYLVGFTMLVTPKLYGGEENAKAVWKYHRLSGYFVLLLLLATINSATATDYNKNVLKLKLWATLILSILVVIGVYPRIQKQKLGLGRPSLSL</sequence>
<evidence type="ECO:0000259" key="13">
    <source>
        <dbReference type="PROSITE" id="PS50939"/>
    </source>
</evidence>
<evidence type="ECO:0000256" key="6">
    <source>
        <dbReference type="ARBA" id="ARBA00022723"/>
    </source>
</evidence>
<reference evidence="14 17" key="2">
    <citation type="submission" date="2017-02" db="EMBL/GenBank/DDBJ databases">
        <title>Genomes of Trichoderma spp. with biocontrol activity.</title>
        <authorList>
            <person name="Gardiner D."/>
            <person name="Kazan K."/>
            <person name="Vos C."/>
            <person name="Harvey P."/>
        </authorList>
    </citation>
    <scope>NUCLEOTIDE SEQUENCE [LARGE SCALE GENOMIC DNA]</scope>
    <source>
        <strain evidence="14 17">A5MH</strain>
    </source>
</reference>
<evidence type="ECO:0000256" key="5">
    <source>
        <dbReference type="ARBA" id="ARBA00022692"/>
    </source>
</evidence>
<evidence type="ECO:0000256" key="2">
    <source>
        <dbReference type="ARBA" id="ARBA00004141"/>
    </source>
</evidence>
<dbReference type="OrthoDB" id="432881at2759"/>
<feature type="transmembrane region" description="Helical" evidence="12">
    <location>
        <begin position="114"/>
        <end position="133"/>
    </location>
</feature>
<keyword evidence="9" id="KW-0408">Iron</keyword>
<feature type="transmembrane region" description="Helical" evidence="12">
    <location>
        <begin position="148"/>
        <end position="172"/>
    </location>
</feature>
<keyword evidence="6" id="KW-0479">Metal-binding</keyword>
<name>A0A0W7VBF5_9HYPO</name>
<evidence type="ECO:0000256" key="12">
    <source>
        <dbReference type="SAM" id="Phobius"/>
    </source>
</evidence>
<reference evidence="15 16" key="1">
    <citation type="journal article" date="2016" name="Genome Announc.">
        <title>Draft Whole-Genome Sequence of Trichoderma gamsii T6085, a Promising Biocontrol Agent of Fusarium Head Blight on Wheat.</title>
        <authorList>
            <person name="Baroncelli R."/>
            <person name="Zapparata A."/>
            <person name="Piaggeschi G."/>
            <person name="Sarrocco S."/>
            <person name="Vannacci G."/>
        </authorList>
    </citation>
    <scope>NUCLEOTIDE SEQUENCE [LARGE SCALE GENOMIC DNA]</scope>
    <source>
        <strain evidence="15 16">T6085</strain>
    </source>
</reference>
<dbReference type="EMBL" id="MTYH01000050">
    <property type="protein sequence ID" value="PNP42835.1"/>
    <property type="molecule type" value="Genomic_DNA"/>
</dbReference>
<keyword evidence="4" id="KW-0349">Heme</keyword>
<dbReference type="InterPro" id="IPR006593">
    <property type="entry name" value="Cyt_b561/ferric_Rdtase_TM"/>
</dbReference>
<dbReference type="PANTHER" id="PTHR15422:SF45">
    <property type="entry name" value="CYTOCHROME B561 DOMAIN-CONTAINING PROTEIN"/>
    <property type="match status" value="1"/>
</dbReference>
<dbReference type="InterPro" id="IPR045150">
    <property type="entry name" value="CYB561D1/2"/>
</dbReference>
<dbReference type="SMART" id="SM00665">
    <property type="entry name" value="B561"/>
    <property type="match status" value="1"/>
</dbReference>
<evidence type="ECO:0000256" key="3">
    <source>
        <dbReference type="ARBA" id="ARBA00022448"/>
    </source>
</evidence>
<evidence type="ECO:0000313" key="15">
    <source>
        <dbReference type="EMBL" id="PON20439.1"/>
    </source>
</evidence>
<evidence type="ECO:0000256" key="4">
    <source>
        <dbReference type="ARBA" id="ARBA00022617"/>
    </source>
</evidence>
<feature type="region of interest" description="Disordered" evidence="11">
    <location>
        <begin position="1"/>
        <end position="36"/>
    </location>
</feature>
<dbReference type="PANTHER" id="PTHR15422">
    <property type="entry name" value="OS05G0565100 PROTEIN"/>
    <property type="match status" value="1"/>
</dbReference>
<comment type="cofactor">
    <cofactor evidence="1">
        <name>heme b</name>
        <dbReference type="ChEBI" id="CHEBI:60344"/>
    </cofactor>
</comment>
<reference evidence="15" key="3">
    <citation type="submission" date="2017-08" db="EMBL/GenBank/DDBJ databases">
        <title>Trichoderma gamsii strain T6085, whole genome shotgun sequencing project.</title>
        <authorList>
            <person name="Baroncelli R."/>
        </authorList>
    </citation>
    <scope>NUCLEOTIDE SEQUENCE</scope>
    <source>
        <strain evidence="15">T6085</strain>
    </source>
</reference>
<keyword evidence="7" id="KW-0249">Electron transport</keyword>
<evidence type="ECO:0000313" key="17">
    <source>
        <dbReference type="Proteomes" id="UP000236546"/>
    </source>
</evidence>
<evidence type="ECO:0000256" key="1">
    <source>
        <dbReference type="ARBA" id="ARBA00001970"/>
    </source>
</evidence>
<feature type="transmembrane region" description="Helical" evidence="12">
    <location>
        <begin position="222"/>
        <end position="240"/>
    </location>
</feature>
<gene>
    <name evidence="15" type="ORF">TGAM01_v210670</name>
    <name evidence="14" type="ORF">TGAMA5MH_05579</name>
</gene>
<protein>
    <recommendedName>
        <fullName evidence="13">Cytochrome b561 domain-containing protein</fullName>
    </recommendedName>
</protein>
<dbReference type="AlphaFoldDB" id="A0A0W7VBF5"/>
<dbReference type="CDD" id="cd08761">
    <property type="entry name" value="Cyt_b561_CYB561D2_like"/>
    <property type="match status" value="1"/>
</dbReference>
<feature type="compositionally biased region" description="Low complexity" evidence="11">
    <location>
        <begin position="18"/>
        <end position="30"/>
    </location>
</feature>
<accession>A0A0W7VBF5</accession>
<feature type="domain" description="Cytochrome b561" evidence="13">
    <location>
        <begin position="45"/>
        <end position="243"/>
    </location>
</feature>
<dbReference type="GeneID" id="29990124"/>
<keyword evidence="10 12" id="KW-0472">Membrane</keyword>
<keyword evidence="8 12" id="KW-1133">Transmembrane helix</keyword>
<feature type="transmembrane region" description="Helical" evidence="12">
    <location>
        <begin position="192"/>
        <end position="210"/>
    </location>
</feature>
<keyword evidence="5 12" id="KW-0812">Transmembrane</keyword>
<dbReference type="RefSeq" id="XP_018656724.1">
    <property type="nucleotide sequence ID" value="XM_018810041.1"/>
</dbReference>
<evidence type="ECO:0000256" key="9">
    <source>
        <dbReference type="ARBA" id="ARBA00023004"/>
    </source>
</evidence>
<evidence type="ECO:0000256" key="11">
    <source>
        <dbReference type="SAM" id="MobiDB-lite"/>
    </source>
</evidence>
<evidence type="ECO:0000313" key="16">
    <source>
        <dbReference type="Proteomes" id="UP000054821"/>
    </source>
</evidence>
<keyword evidence="3" id="KW-0813">Transport</keyword>
<dbReference type="Pfam" id="PF03188">
    <property type="entry name" value="Cytochrom_B561"/>
    <property type="match status" value="1"/>
</dbReference>
<evidence type="ECO:0000256" key="7">
    <source>
        <dbReference type="ARBA" id="ARBA00022982"/>
    </source>
</evidence>
<dbReference type="GO" id="GO:0140575">
    <property type="term" value="F:transmembrane monodehydroascorbate reductase activity"/>
    <property type="evidence" value="ECO:0007669"/>
    <property type="project" value="InterPro"/>
</dbReference>
<feature type="transmembrane region" description="Helical" evidence="12">
    <location>
        <begin position="47"/>
        <end position="69"/>
    </location>
</feature>
<dbReference type="GO" id="GO:0016020">
    <property type="term" value="C:membrane"/>
    <property type="evidence" value="ECO:0007669"/>
    <property type="project" value="UniProtKB-SubCell"/>
</dbReference>
<dbReference type="EMBL" id="JPDN02000069">
    <property type="protein sequence ID" value="PON20439.1"/>
    <property type="molecule type" value="Genomic_DNA"/>
</dbReference>
<dbReference type="Proteomes" id="UP000054821">
    <property type="component" value="Unassembled WGS sequence"/>
</dbReference>
<dbReference type="PROSITE" id="PS50939">
    <property type="entry name" value="CYTOCHROME_B561"/>
    <property type="match status" value="1"/>
</dbReference>
<dbReference type="Gene3D" id="1.20.120.1770">
    <property type="match status" value="1"/>
</dbReference>
<evidence type="ECO:0000256" key="10">
    <source>
        <dbReference type="ARBA" id="ARBA00023136"/>
    </source>
</evidence>
<dbReference type="Proteomes" id="UP000236546">
    <property type="component" value="Unassembled WGS sequence"/>
</dbReference>
<evidence type="ECO:0000256" key="8">
    <source>
        <dbReference type="ARBA" id="ARBA00022989"/>
    </source>
</evidence>
<organism evidence="14 17">
    <name type="scientific">Trichoderma gamsii</name>
    <dbReference type="NCBI Taxonomy" id="398673"/>
    <lineage>
        <taxon>Eukaryota</taxon>
        <taxon>Fungi</taxon>
        <taxon>Dikarya</taxon>
        <taxon>Ascomycota</taxon>
        <taxon>Pezizomycotina</taxon>
        <taxon>Sordariomycetes</taxon>
        <taxon>Hypocreomycetidae</taxon>
        <taxon>Hypocreales</taxon>
        <taxon>Hypocreaceae</taxon>
        <taxon>Trichoderma</taxon>
    </lineage>
</organism>
<keyword evidence="16" id="KW-1185">Reference proteome</keyword>
<evidence type="ECO:0000313" key="14">
    <source>
        <dbReference type="EMBL" id="PNP42835.1"/>
    </source>
</evidence>
<comment type="caution">
    <text evidence="14">The sequence shown here is derived from an EMBL/GenBank/DDBJ whole genome shotgun (WGS) entry which is preliminary data.</text>
</comment>
<comment type="subcellular location">
    <subcellularLocation>
        <location evidence="2">Membrane</location>
        <topology evidence="2">Multi-pass membrane protein</topology>
    </subcellularLocation>
</comment>